<name>A0A444XPF6_ARAHY</name>
<proteinExistence type="predicted"/>
<dbReference type="Gene3D" id="2.40.50.140">
    <property type="entry name" value="Nucleic acid-binding proteins"/>
    <property type="match status" value="1"/>
</dbReference>
<dbReference type="SUPFAM" id="SSF50249">
    <property type="entry name" value="Nucleic acid-binding proteins"/>
    <property type="match status" value="1"/>
</dbReference>
<evidence type="ECO:0000313" key="3">
    <source>
        <dbReference type="Proteomes" id="UP000289738"/>
    </source>
</evidence>
<gene>
    <name evidence="2" type="ORF">Ahy_B09g097482</name>
</gene>
<protein>
    <submittedName>
        <fullName evidence="2">Uncharacterized protein</fullName>
    </submittedName>
</protein>
<evidence type="ECO:0000256" key="1">
    <source>
        <dbReference type="SAM" id="MobiDB-lite"/>
    </source>
</evidence>
<comment type="caution">
    <text evidence="2">The sequence shown here is derived from an EMBL/GenBank/DDBJ whole genome shotgun (WGS) entry which is preliminary data.</text>
</comment>
<sequence>MTSFPSKPRPKSALPVHLWNRQDRNSSGRITSFHRDGGSKPFQQPNDLKRNAAPSSMSVVEQNEYDFNCSSDGSKESATVLCRKKSLLSRCTYRSTSITPPKAITISVVSRWFSIEERVLVGILAEGKSSFYFCIRIRMASHRVTEDCSGCIENTFFALRARGEVELQVRNWKRNNNISMHKNKRKAAIS</sequence>
<keyword evidence="3" id="KW-1185">Reference proteome</keyword>
<organism evidence="2 3">
    <name type="scientific">Arachis hypogaea</name>
    <name type="common">Peanut</name>
    <dbReference type="NCBI Taxonomy" id="3818"/>
    <lineage>
        <taxon>Eukaryota</taxon>
        <taxon>Viridiplantae</taxon>
        <taxon>Streptophyta</taxon>
        <taxon>Embryophyta</taxon>
        <taxon>Tracheophyta</taxon>
        <taxon>Spermatophyta</taxon>
        <taxon>Magnoliopsida</taxon>
        <taxon>eudicotyledons</taxon>
        <taxon>Gunneridae</taxon>
        <taxon>Pentapetalae</taxon>
        <taxon>rosids</taxon>
        <taxon>fabids</taxon>
        <taxon>Fabales</taxon>
        <taxon>Fabaceae</taxon>
        <taxon>Papilionoideae</taxon>
        <taxon>50 kb inversion clade</taxon>
        <taxon>dalbergioids sensu lato</taxon>
        <taxon>Dalbergieae</taxon>
        <taxon>Pterocarpus clade</taxon>
        <taxon>Arachis</taxon>
    </lineage>
</organism>
<dbReference type="EMBL" id="SDMP01000019">
    <property type="protein sequence ID" value="RYQ91552.1"/>
    <property type="molecule type" value="Genomic_DNA"/>
</dbReference>
<feature type="region of interest" description="Disordered" evidence="1">
    <location>
        <begin position="1"/>
        <end position="55"/>
    </location>
</feature>
<dbReference type="InterPro" id="IPR012340">
    <property type="entry name" value="NA-bd_OB-fold"/>
</dbReference>
<evidence type="ECO:0000313" key="2">
    <source>
        <dbReference type="EMBL" id="RYQ91552.1"/>
    </source>
</evidence>
<reference evidence="2 3" key="1">
    <citation type="submission" date="2019-01" db="EMBL/GenBank/DDBJ databases">
        <title>Sequencing of cultivated peanut Arachis hypogaea provides insights into genome evolution and oil improvement.</title>
        <authorList>
            <person name="Chen X."/>
        </authorList>
    </citation>
    <scope>NUCLEOTIDE SEQUENCE [LARGE SCALE GENOMIC DNA]</scope>
    <source>
        <strain evidence="3">cv. Fuhuasheng</strain>
        <tissue evidence="2">Leaves</tissue>
    </source>
</reference>
<dbReference type="Proteomes" id="UP000289738">
    <property type="component" value="Chromosome B09"/>
</dbReference>
<accession>A0A444XPF6</accession>
<dbReference type="AlphaFoldDB" id="A0A444XPF6"/>